<reference evidence="5" key="1">
    <citation type="submission" date="2022-06" db="EMBL/GenBank/DDBJ databases">
        <title>Genome sequence of Phormidium yuhuli AB48 isolated from an industrial photobioreactor environment.</title>
        <authorList>
            <person name="Qiu Y."/>
            <person name="Noonan A.J.C."/>
            <person name="Dofher K."/>
            <person name="Koch M."/>
            <person name="Kieft B."/>
            <person name="Lin X."/>
            <person name="Ziels R.M."/>
            <person name="Hallam S.J."/>
        </authorList>
    </citation>
    <scope>NUCLEOTIDE SEQUENCE</scope>
    <source>
        <strain evidence="5">AB48</strain>
    </source>
</reference>
<evidence type="ECO:0000256" key="1">
    <source>
        <dbReference type="ARBA" id="ARBA00022549"/>
    </source>
</evidence>
<dbReference type="SUPFAM" id="SSF48371">
    <property type="entry name" value="ARM repeat"/>
    <property type="match status" value="1"/>
</dbReference>
<dbReference type="InterPro" id="IPR000595">
    <property type="entry name" value="cNMP-bd_dom"/>
</dbReference>
<feature type="transmembrane region" description="Helical" evidence="3">
    <location>
        <begin position="165"/>
        <end position="190"/>
    </location>
</feature>
<feature type="transmembrane region" description="Helical" evidence="3">
    <location>
        <begin position="128"/>
        <end position="153"/>
    </location>
</feature>
<evidence type="ECO:0000259" key="4">
    <source>
        <dbReference type="PROSITE" id="PS50042"/>
    </source>
</evidence>
<evidence type="ECO:0000313" key="6">
    <source>
        <dbReference type="Proteomes" id="UP001056708"/>
    </source>
</evidence>
<accession>A0ABY5ATB6</accession>
<dbReference type="Pfam" id="PF00027">
    <property type="entry name" value="cNMP_binding"/>
    <property type="match status" value="1"/>
</dbReference>
<feature type="transmembrane region" description="Helical" evidence="3">
    <location>
        <begin position="383"/>
        <end position="404"/>
    </location>
</feature>
<dbReference type="Gene3D" id="1.25.10.10">
    <property type="entry name" value="Leucine-rich Repeat Variant"/>
    <property type="match status" value="2"/>
</dbReference>
<keyword evidence="2" id="KW-0605">Phycobilisome</keyword>
<feature type="transmembrane region" description="Helical" evidence="3">
    <location>
        <begin position="71"/>
        <end position="91"/>
    </location>
</feature>
<feature type="domain" description="Cyclic nucleotide-binding" evidence="4">
    <location>
        <begin position="943"/>
        <end position="1042"/>
    </location>
</feature>
<dbReference type="SMART" id="SM00100">
    <property type="entry name" value="cNMP"/>
    <property type="match status" value="1"/>
</dbReference>
<dbReference type="CDD" id="cd06174">
    <property type="entry name" value="MFS"/>
    <property type="match status" value="1"/>
</dbReference>
<feature type="transmembrane region" description="Helical" evidence="3">
    <location>
        <begin position="284"/>
        <end position="305"/>
    </location>
</feature>
<keyword evidence="6" id="KW-1185">Reference proteome</keyword>
<feature type="transmembrane region" description="Helical" evidence="3">
    <location>
        <begin position="246"/>
        <end position="264"/>
    </location>
</feature>
<dbReference type="InterPro" id="IPR011989">
    <property type="entry name" value="ARM-like"/>
</dbReference>
<dbReference type="InterPro" id="IPR014710">
    <property type="entry name" value="RmlC-like_jellyroll"/>
</dbReference>
<dbReference type="PROSITE" id="PS50042">
    <property type="entry name" value="CNMP_BINDING_3"/>
    <property type="match status" value="1"/>
</dbReference>
<keyword evidence="3" id="KW-0472">Membrane</keyword>
<protein>
    <submittedName>
        <fullName evidence="5">HEAT repeat domain-containing protein</fullName>
    </submittedName>
</protein>
<dbReference type="Pfam" id="PF13646">
    <property type="entry name" value="HEAT_2"/>
    <property type="match status" value="1"/>
</dbReference>
<dbReference type="InterPro" id="IPR018490">
    <property type="entry name" value="cNMP-bd_dom_sf"/>
</dbReference>
<proteinExistence type="predicted"/>
<gene>
    <name evidence="5" type="ORF">NEA10_07030</name>
</gene>
<dbReference type="InterPro" id="IPR016024">
    <property type="entry name" value="ARM-type_fold"/>
</dbReference>
<sequence>MNPVLHSLGTLKQRLWTQSLERVWRTVTAPSSGHSSNRLLHILALAAIVMALNVMSYTLASSLFVSNIGAAGLPLSYILVGLASSPIYGWFSQIVDRIPHRSLFRYWALLTGSVMLGLRALLSWDVPPIYYALYVGVYFLWTLQLDILLPTLISDYFTSREYKRIASYITVCQAIGGFMGGMIVGVLANILATADILLFVPTLYLVVFALVWNLQRQEQPIPPEESDRHADAPPSNLPELLRQYPIFKWLAGSTFLWIVLYGIAEYLYFDAYAQYFANHPQRLTAFLGGFSAINSILQVLVLLLVTRRLLIGRVGVDGTNPIYPITTALSFLGLSLGFGVGWAFPAALFAHFNSSTIDTAVNQPVYTLMYNPIPNRDMAKVRALTDGLCYALGLATTGGFLWVAQAYLDPMAIALFGTGLGLVFVLIRRQLSRDYFQSMVTRLFSSSGEMDLEMLEELFSQVPNGQIPRLKTLLREGQPQEQEKALRLAVGLRSPSQVLEEVKPLVFQRELPQRRALFRFFAKTPEDKYLSRFLWQLLESPELGVQLLAFESLVARGESFSEGQLTWLLRSPAATIQGLACVLAQQSVNLPEPLREGCRQFWESSLDDETKTVVIRGIRNLGDVTMIPQLQSLLEGASVDVQIEGLKGLAQLQPEQDLALAELATGFLDHPNPVVRGAAVDLLGSVQLKEFWSDIARGLEDRDITVRGQAIKALARYEDYNLDRLAQGYLNHSRIEVAEAAVAVLATVKTSRAFQFLESYLQADYRRAALIRDWWQRIPQGSPQWQPLIGVFRDRTQRVVNQVFHVLSCLGNRRTLAEVRQLLQRGEKRDRDNALETLETLPHRRYVFPIVPLIEHPDGPVSSSQFPPVEEALALLQEMFNTEDHWIRAGALRVWVSYQEELPAGLLGDRDRVVKGLITEITKTQGSGHLSFDRILFLKTLVLFQELSLDELWSLDRGFQKRTYSAGDLFCEEGELGKQLSIIYQGRLQACSSFSDEPVLLTPGSYFGDFGLFGETPYSATITAETDALLLCLSKDSFDVLVDVIPKLNTCLAIAARYSSL</sequence>
<feature type="transmembrane region" description="Helical" evidence="3">
    <location>
        <begin position="39"/>
        <end position="59"/>
    </location>
</feature>
<dbReference type="RefSeq" id="WP_252664619.1">
    <property type="nucleotide sequence ID" value="NZ_CP098611.1"/>
</dbReference>
<dbReference type="CDD" id="cd00038">
    <property type="entry name" value="CAP_ED"/>
    <property type="match status" value="1"/>
</dbReference>
<feature type="transmembrane region" description="Helical" evidence="3">
    <location>
        <begin position="103"/>
        <end position="122"/>
    </location>
</feature>
<keyword evidence="3" id="KW-0812">Transmembrane</keyword>
<dbReference type="Gene3D" id="1.20.1250.20">
    <property type="entry name" value="MFS general substrate transporter like domains"/>
    <property type="match status" value="1"/>
</dbReference>
<organism evidence="5 6">
    <name type="scientific">Phormidium yuhuli AB48</name>
    <dbReference type="NCBI Taxonomy" id="2940671"/>
    <lineage>
        <taxon>Bacteria</taxon>
        <taxon>Bacillati</taxon>
        <taxon>Cyanobacteriota</taxon>
        <taxon>Cyanophyceae</taxon>
        <taxon>Oscillatoriophycideae</taxon>
        <taxon>Oscillatoriales</taxon>
        <taxon>Oscillatoriaceae</taxon>
        <taxon>Phormidium</taxon>
        <taxon>Phormidium yuhuli</taxon>
    </lineage>
</organism>
<dbReference type="Proteomes" id="UP001056708">
    <property type="component" value="Chromosome"/>
</dbReference>
<keyword evidence="3" id="KW-1133">Transmembrane helix</keyword>
<dbReference type="SUPFAM" id="SSF103473">
    <property type="entry name" value="MFS general substrate transporter"/>
    <property type="match status" value="1"/>
</dbReference>
<evidence type="ECO:0000256" key="3">
    <source>
        <dbReference type="SAM" id="Phobius"/>
    </source>
</evidence>
<keyword evidence="1" id="KW-0042">Antenna complex</keyword>
<dbReference type="Gene3D" id="2.60.120.10">
    <property type="entry name" value="Jelly Rolls"/>
    <property type="match status" value="1"/>
</dbReference>
<feature type="transmembrane region" description="Helical" evidence="3">
    <location>
        <begin position="196"/>
        <end position="214"/>
    </location>
</feature>
<evidence type="ECO:0000313" key="5">
    <source>
        <dbReference type="EMBL" id="USR92464.1"/>
    </source>
</evidence>
<dbReference type="SUPFAM" id="SSF51206">
    <property type="entry name" value="cAMP-binding domain-like"/>
    <property type="match status" value="1"/>
</dbReference>
<evidence type="ECO:0000256" key="2">
    <source>
        <dbReference type="ARBA" id="ARBA00022738"/>
    </source>
</evidence>
<feature type="transmembrane region" description="Helical" evidence="3">
    <location>
        <begin position="410"/>
        <end position="427"/>
    </location>
</feature>
<dbReference type="EMBL" id="CP098611">
    <property type="protein sequence ID" value="USR92464.1"/>
    <property type="molecule type" value="Genomic_DNA"/>
</dbReference>
<dbReference type="InterPro" id="IPR036259">
    <property type="entry name" value="MFS_trans_sf"/>
</dbReference>
<name>A0ABY5ATB6_9CYAN</name>